<name>A0A1M6B6K0_9PROT</name>
<comment type="similarity">
    <text evidence="2">Belongs to the UPF0382 family.</text>
</comment>
<keyword evidence="5 6" id="KW-0472">Membrane</keyword>
<keyword evidence="8" id="KW-1185">Reference proteome</keyword>
<evidence type="ECO:0000313" key="7">
    <source>
        <dbReference type="EMBL" id="SHI44335.1"/>
    </source>
</evidence>
<keyword evidence="3 6" id="KW-0812">Transmembrane</keyword>
<keyword evidence="4 6" id="KW-1133">Transmembrane helix</keyword>
<feature type="transmembrane region" description="Helical" evidence="6">
    <location>
        <begin position="69"/>
        <end position="91"/>
    </location>
</feature>
<evidence type="ECO:0000256" key="1">
    <source>
        <dbReference type="ARBA" id="ARBA00004141"/>
    </source>
</evidence>
<protein>
    <submittedName>
        <fullName evidence="7">Uncharacterized membrane protein YgdD, TMEM256/DUF423 family</fullName>
    </submittedName>
</protein>
<dbReference type="GO" id="GO:0005886">
    <property type="term" value="C:plasma membrane"/>
    <property type="evidence" value="ECO:0007669"/>
    <property type="project" value="TreeGrafter"/>
</dbReference>
<dbReference type="RefSeq" id="WP_073130802.1">
    <property type="nucleotide sequence ID" value="NZ_FQZF01000002.1"/>
</dbReference>
<comment type="subcellular location">
    <subcellularLocation>
        <location evidence="1">Membrane</location>
        <topology evidence="1">Multi-pass membrane protein</topology>
    </subcellularLocation>
</comment>
<organism evidence="7 8">
    <name type="scientific">Muricoccus roseus</name>
    <dbReference type="NCBI Taxonomy" id="198092"/>
    <lineage>
        <taxon>Bacteria</taxon>
        <taxon>Pseudomonadati</taxon>
        <taxon>Pseudomonadota</taxon>
        <taxon>Alphaproteobacteria</taxon>
        <taxon>Acetobacterales</taxon>
        <taxon>Roseomonadaceae</taxon>
        <taxon>Muricoccus</taxon>
    </lineage>
</organism>
<dbReference type="PANTHER" id="PTHR43461:SF1">
    <property type="entry name" value="TRANSMEMBRANE PROTEIN 256"/>
    <property type="match status" value="1"/>
</dbReference>
<evidence type="ECO:0000256" key="5">
    <source>
        <dbReference type="ARBA" id="ARBA00023136"/>
    </source>
</evidence>
<evidence type="ECO:0000313" key="8">
    <source>
        <dbReference type="Proteomes" id="UP000184387"/>
    </source>
</evidence>
<feature type="transmembrane region" description="Helical" evidence="6">
    <location>
        <begin position="44"/>
        <end position="62"/>
    </location>
</feature>
<feature type="transmembrane region" description="Helical" evidence="6">
    <location>
        <begin position="97"/>
        <end position="117"/>
    </location>
</feature>
<dbReference type="STRING" id="198092.SAMN02745194_00380"/>
<evidence type="ECO:0000256" key="6">
    <source>
        <dbReference type="SAM" id="Phobius"/>
    </source>
</evidence>
<proteinExistence type="inferred from homology"/>
<evidence type="ECO:0000256" key="3">
    <source>
        <dbReference type="ARBA" id="ARBA00022692"/>
    </source>
</evidence>
<dbReference type="PANTHER" id="PTHR43461">
    <property type="entry name" value="TRANSMEMBRANE PROTEIN 256"/>
    <property type="match status" value="1"/>
</dbReference>
<evidence type="ECO:0000256" key="2">
    <source>
        <dbReference type="ARBA" id="ARBA00009694"/>
    </source>
</evidence>
<accession>A0A1M6B6K0</accession>
<gene>
    <name evidence="7" type="ORF">SAMN02745194_00380</name>
</gene>
<dbReference type="Pfam" id="PF04241">
    <property type="entry name" value="DUF423"/>
    <property type="match status" value="1"/>
</dbReference>
<evidence type="ECO:0000256" key="4">
    <source>
        <dbReference type="ARBA" id="ARBA00022989"/>
    </source>
</evidence>
<dbReference type="Proteomes" id="UP000184387">
    <property type="component" value="Unassembled WGS sequence"/>
</dbReference>
<dbReference type="OrthoDB" id="7284236at2"/>
<sequence length="121" mass="12437">MSRIWIAAGALAGLLAVGLSAYAAHGLTLDPVRMRMIDNALTQQGWHALALIAVGILADRWGGWALQGAGAAFLAGMLLFCGAVWTVAITGRSLGGIAPTGGMLLMLGWLLLGIAALTRRA</sequence>
<dbReference type="AlphaFoldDB" id="A0A1M6B6K0"/>
<dbReference type="InterPro" id="IPR006696">
    <property type="entry name" value="DUF423"/>
</dbReference>
<reference evidence="7 8" key="1">
    <citation type="submission" date="2016-11" db="EMBL/GenBank/DDBJ databases">
        <authorList>
            <person name="Jaros S."/>
            <person name="Januszkiewicz K."/>
            <person name="Wedrychowicz H."/>
        </authorList>
    </citation>
    <scope>NUCLEOTIDE SEQUENCE [LARGE SCALE GENOMIC DNA]</scope>
    <source>
        <strain evidence="7 8">DSM 14916</strain>
    </source>
</reference>
<dbReference type="EMBL" id="FQZF01000002">
    <property type="protein sequence ID" value="SHI44335.1"/>
    <property type="molecule type" value="Genomic_DNA"/>
</dbReference>